<accession>A0A841HN41</accession>
<evidence type="ECO:0000256" key="7">
    <source>
        <dbReference type="ARBA" id="ARBA00022825"/>
    </source>
</evidence>
<protein>
    <submittedName>
        <fullName evidence="15">Subtilisin family serine protease</fullName>
    </submittedName>
</protein>
<dbReference type="PRINTS" id="PR00723">
    <property type="entry name" value="SUBTILISIN"/>
</dbReference>
<dbReference type="Pfam" id="PF02225">
    <property type="entry name" value="PA"/>
    <property type="match status" value="1"/>
</dbReference>
<dbReference type="Gene3D" id="3.40.50.200">
    <property type="entry name" value="Peptidase S8/S53 domain"/>
    <property type="match status" value="1"/>
</dbReference>
<keyword evidence="5 11" id="KW-0732">Signal</keyword>
<dbReference type="InterPro" id="IPR003137">
    <property type="entry name" value="PA_domain"/>
</dbReference>
<dbReference type="PANTHER" id="PTHR43806">
    <property type="entry name" value="PEPTIDASE S8"/>
    <property type="match status" value="1"/>
</dbReference>
<organism evidence="15 16">
    <name type="scientific">Povalibacter uvarum</name>
    <dbReference type="NCBI Taxonomy" id="732238"/>
    <lineage>
        <taxon>Bacteria</taxon>
        <taxon>Pseudomonadati</taxon>
        <taxon>Pseudomonadota</taxon>
        <taxon>Gammaproteobacteria</taxon>
        <taxon>Steroidobacterales</taxon>
        <taxon>Steroidobacteraceae</taxon>
        <taxon>Povalibacter</taxon>
    </lineage>
</organism>
<feature type="active site" description="Charge relay system" evidence="8 9">
    <location>
        <position position="168"/>
    </location>
</feature>
<evidence type="ECO:0000256" key="3">
    <source>
        <dbReference type="ARBA" id="ARBA00022525"/>
    </source>
</evidence>
<evidence type="ECO:0000256" key="8">
    <source>
        <dbReference type="PIRSR" id="PIRSR615500-1"/>
    </source>
</evidence>
<dbReference type="GO" id="GO:0006508">
    <property type="term" value="P:proteolysis"/>
    <property type="evidence" value="ECO:0007669"/>
    <property type="project" value="UniProtKB-KW"/>
</dbReference>
<dbReference type="Proteomes" id="UP000588068">
    <property type="component" value="Unassembled WGS sequence"/>
</dbReference>
<evidence type="ECO:0000259" key="13">
    <source>
        <dbReference type="Pfam" id="PF02225"/>
    </source>
</evidence>
<dbReference type="GO" id="GO:0004252">
    <property type="term" value="F:serine-type endopeptidase activity"/>
    <property type="evidence" value="ECO:0007669"/>
    <property type="project" value="UniProtKB-UniRule"/>
</dbReference>
<evidence type="ECO:0000259" key="14">
    <source>
        <dbReference type="Pfam" id="PF05922"/>
    </source>
</evidence>
<feature type="signal peptide" evidence="11">
    <location>
        <begin position="1"/>
        <end position="28"/>
    </location>
</feature>
<keyword evidence="6 9" id="KW-0378">Hydrolase</keyword>
<feature type="domain" description="Inhibitor I9" evidence="14">
    <location>
        <begin position="70"/>
        <end position="122"/>
    </location>
</feature>
<gene>
    <name evidence="15" type="ORF">HNQ60_002243</name>
</gene>
<reference evidence="15 16" key="1">
    <citation type="submission" date="2020-08" db="EMBL/GenBank/DDBJ databases">
        <title>Genomic Encyclopedia of Type Strains, Phase IV (KMG-IV): sequencing the most valuable type-strain genomes for metagenomic binning, comparative biology and taxonomic classification.</title>
        <authorList>
            <person name="Goeker M."/>
        </authorList>
    </citation>
    <scope>NUCLEOTIDE SEQUENCE [LARGE SCALE GENOMIC DNA]</scope>
    <source>
        <strain evidence="15 16">DSM 26723</strain>
    </source>
</reference>
<dbReference type="AlphaFoldDB" id="A0A841HN41"/>
<keyword evidence="7 9" id="KW-0720">Serine protease</keyword>
<dbReference type="InterPro" id="IPR036852">
    <property type="entry name" value="Peptidase_S8/S53_dom_sf"/>
</dbReference>
<evidence type="ECO:0000256" key="4">
    <source>
        <dbReference type="ARBA" id="ARBA00022670"/>
    </source>
</evidence>
<dbReference type="InterPro" id="IPR023827">
    <property type="entry name" value="Peptidase_S8_Asp-AS"/>
</dbReference>
<dbReference type="InterPro" id="IPR023828">
    <property type="entry name" value="Peptidase_S8_Ser-AS"/>
</dbReference>
<feature type="chain" id="PRO_5032573397" evidence="11">
    <location>
        <begin position="29"/>
        <end position="868"/>
    </location>
</feature>
<comment type="similarity">
    <text evidence="1 9 10">Belongs to the peptidase S8 family.</text>
</comment>
<dbReference type="InterPro" id="IPR000209">
    <property type="entry name" value="Peptidase_S8/S53_dom"/>
</dbReference>
<dbReference type="InterPro" id="IPR015500">
    <property type="entry name" value="Peptidase_S8_subtilisin-rel"/>
</dbReference>
<keyword evidence="2" id="KW-0134">Cell wall</keyword>
<feature type="active site" description="Charge relay system" evidence="8 9">
    <location>
        <position position="535"/>
    </location>
</feature>
<dbReference type="Pfam" id="PF05922">
    <property type="entry name" value="Inhibitor_I9"/>
    <property type="match status" value="1"/>
</dbReference>
<feature type="domain" description="Peptidase S8/S53" evidence="12">
    <location>
        <begin position="159"/>
        <end position="588"/>
    </location>
</feature>
<dbReference type="Pfam" id="PF00082">
    <property type="entry name" value="Peptidase_S8"/>
    <property type="match status" value="1"/>
</dbReference>
<dbReference type="Gene3D" id="2.60.40.1710">
    <property type="entry name" value="Subtilisin-like superfamily"/>
    <property type="match status" value="1"/>
</dbReference>
<dbReference type="Gene3D" id="3.50.30.30">
    <property type="match status" value="1"/>
</dbReference>
<dbReference type="InterPro" id="IPR022398">
    <property type="entry name" value="Peptidase_S8_His-AS"/>
</dbReference>
<evidence type="ECO:0000313" key="15">
    <source>
        <dbReference type="EMBL" id="MBB6093365.1"/>
    </source>
</evidence>
<dbReference type="InterPro" id="IPR050131">
    <property type="entry name" value="Peptidase_S8_subtilisin-like"/>
</dbReference>
<sequence>MDQRASKPRWPLAAFILSAAFAPLALQAQSYGDDSDVEDTGPIDETSRLWFVEFNSAPATEGTSARSLNAEHETFRAAAATERLNYVERYSYSTLWNGVSVEINPDDVAKLRRLAGVKAIYPVMTFTPPKASTQPGIELVTAIKQTGADIAQNTLGLTGEGVKVAIMDTGIDYDHPALGGCFGPGCRVFTGWDFVGDAFNADDTSPTYNPVAVPDAFPDDCNGHGTHVAGIVGANGTIRGVAPKVSFGAYRVFGCDGSTTSEIMLEAMERALADGMDILNMSIGAPYQWPQYPTAAAASRLVNKGMIVVTSIGNSGANGLYSASAPGVGKNVIGTASFDNTDVLLPAFTISPDNKQIGWTGATGAATTPTSGSFPMSRTGTVASTADACTATGAPAPGSLTGTVVLIRRGTCGFAEKAANAQAAGAAGVVLYNNAPGFINPTVVGAVPIVIPVVAITAAEGAIIDSRLAAGAVTMTWTTGQVSIPNPTGNLISSFSSYGMSPDLSLKPDIGAPGGSINSTYPLEKGGNANISGTSMASPHVAGAAALLKQYKPNVAAGKVRDIFQNSADPKVWGGNPALGFLDNVHRQGAGMVDIDDSILATTSITPAKLSLGEGEAGPTLHELAVKNTARFPVTYNVSYVNALSTGGTITPSFFASDASVTFDQSTVTIPARGEICLKATITPATQPVNGQYGGYIVLTPVDGGRVYRVPFAGFVGDYQGIQVLTPTANGFPWLAKLAGGTYTRQTAAATYTMQGDDTPFFLAHFDHQSSRFQMTVTEIKTDKDGVKKRGRNWHKIVDEKYFGRSATPTGFFAFAWDGTTFAGQGQTFTVPDGEYVVTISVLRALGDASNPAHTETWESPSVILDRP</sequence>
<dbReference type="SUPFAM" id="SSF52025">
    <property type="entry name" value="PA domain"/>
    <property type="match status" value="1"/>
</dbReference>
<dbReference type="EMBL" id="JACHHZ010000002">
    <property type="protein sequence ID" value="MBB6093365.1"/>
    <property type="molecule type" value="Genomic_DNA"/>
</dbReference>
<dbReference type="PANTHER" id="PTHR43806:SF66">
    <property type="entry name" value="SERIN ENDOPEPTIDASE"/>
    <property type="match status" value="1"/>
</dbReference>
<evidence type="ECO:0000256" key="5">
    <source>
        <dbReference type="ARBA" id="ARBA00022729"/>
    </source>
</evidence>
<evidence type="ECO:0000256" key="10">
    <source>
        <dbReference type="RuleBase" id="RU003355"/>
    </source>
</evidence>
<dbReference type="InterPro" id="IPR034187">
    <property type="entry name" value="Peptidases_S8_5"/>
</dbReference>
<comment type="caution">
    <text evidence="15">The sequence shown here is derived from an EMBL/GenBank/DDBJ whole genome shotgun (WGS) entry which is preliminary data.</text>
</comment>
<dbReference type="GO" id="GO:0005615">
    <property type="term" value="C:extracellular space"/>
    <property type="evidence" value="ECO:0007669"/>
    <property type="project" value="TreeGrafter"/>
</dbReference>
<evidence type="ECO:0000259" key="12">
    <source>
        <dbReference type="Pfam" id="PF00082"/>
    </source>
</evidence>
<dbReference type="PROSITE" id="PS00138">
    <property type="entry name" value="SUBTILASE_SER"/>
    <property type="match status" value="1"/>
</dbReference>
<dbReference type="PROSITE" id="PS00136">
    <property type="entry name" value="SUBTILASE_ASP"/>
    <property type="match status" value="1"/>
</dbReference>
<proteinExistence type="inferred from homology"/>
<dbReference type="PROSITE" id="PS51892">
    <property type="entry name" value="SUBTILASE"/>
    <property type="match status" value="1"/>
</dbReference>
<name>A0A841HN41_9GAMM</name>
<dbReference type="InterPro" id="IPR046450">
    <property type="entry name" value="PA_dom_sf"/>
</dbReference>
<dbReference type="GO" id="GO:0016020">
    <property type="term" value="C:membrane"/>
    <property type="evidence" value="ECO:0007669"/>
    <property type="project" value="InterPro"/>
</dbReference>
<dbReference type="RefSeq" id="WP_184331624.1">
    <property type="nucleotide sequence ID" value="NZ_JACHHZ010000002.1"/>
</dbReference>
<feature type="active site" description="Charge relay system" evidence="8 9">
    <location>
        <position position="224"/>
    </location>
</feature>
<keyword evidence="16" id="KW-1185">Reference proteome</keyword>
<evidence type="ECO:0000256" key="1">
    <source>
        <dbReference type="ARBA" id="ARBA00011073"/>
    </source>
</evidence>
<dbReference type="SUPFAM" id="SSF52743">
    <property type="entry name" value="Subtilisin-like"/>
    <property type="match status" value="1"/>
</dbReference>
<evidence type="ECO:0000256" key="6">
    <source>
        <dbReference type="ARBA" id="ARBA00022801"/>
    </source>
</evidence>
<evidence type="ECO:0000256" key="9">
    <source>
        <dbReference type="PROSITE-ProRule" id="PRU01240"/>
    </source>
</evidence>
<keyword evidence="3" id="KW-0964">Secreted</keyword>
<evidence type="ECO:0000256" key="11">
    <source>
        <dbReference type="SAM" id="SignalP"/>
    </source>
</evidence>
<dbReference type="PROSITE" id="PS00137">
    <property type="entry name" value="SUBTILASE_HIS"/>
    <property type="match status" value="1"/>
</dbReference>
<keyword evidence="4 9" id="KW-0645">Protease</keyword>
<dbReference type="CDD" id="cd07489">
    <property type="entry name" value="Peptidases_S8_5"/>
    <property type="match status" value="1"/>
</dbReference>
<feature type="domain" description="PA" evidence="13">
    <location>
        <begin position="382"/>
        <end position="463"/>
    </location>
</feature>
<dbReference type="InterPro" id="IPR010259">
    <property type="entry name" value="S8pro/Inhibitor_I9"/>
</dbReference>
<evidence type="ECO:0000256" key="2">
    <source>
        <dbReference type="ARBA" id="ARBA00022512"/>
    </source>
</evidence>
<evidence type="ECO:0000313" key="16">
    <source>
        <dbReference type="Proteomes" id="UP000588068"/>
    </source>
</evidence>